<feature type="compositionally biased region" description="Pro residues" evidence="1">
    <location>
        <begin position="389"/>
        <end position="398"/>
    </location>
</feature>
<dbReference type="EMBL" id="QEKQ01000002">
    <property type="protein sequence ID" value="PVY78307.1"/>
    <property type="molecule type" value="Genomic_DNA"/>
</dbReference>
<feature type="signal peptide" evidence="2">
    <location>
        <begin position="1"/>
        <end position="26"/>
    </location>
</feature>
<dbReference type="Proteomes" id="UP000245887">
    <property type="component" value="Unassembled WGS sequence"/>
</dbReference>
<keyword evidence="2" id="KW-0732">Signal</keyword>
<comment type="caution">
    <text evidence="3">The sequence shown here is derived from an EMBL/GenBank/DDBJ whole genome shotgun (WGS) entry which is preliminary data.</text>
</comment>
<name>A0A2U1CZV6_9GAMM</name>
<evidence type="ECO:0000313" key="3">
    <source>
        <dbReference type="EMBL" id="PVY78307.1"/>
    </source>
</evidence>
<accession>A0A2U1CZV6</accession>
<dbReference type="Gene3D" id="2.60.120.200">
    <property type="match status" value="1"/>
</dbReference>
<sequence>MFDSKNVLKQLALSAVGTLVFSAASAEVLFEESFDDQPDWHSGLEINDLKYLNPFNVRGENPDGADNEQFRERGHTLPEGWDAARQGPVWAESIGDPGFPENVEILAANADKARGGTGKSLVVYRQSTGVDGHNWPSDGQLDAKLATPTDELFVRFWIRFSDNWTPVDTVATGLTKLFRASSVDKGGSPFSGFTNGDSAPIFLWVYQHSANLGLRNVLAFRAHPQETNYSMDNPPMANRSRSNNSYNFVGNIRDLDGDGVDDNTVTLTSLTTGNPVGADGGPVLHDEIWGGGTWRKMEFYLKMNSAPGALDGVAKQWMDGQLIFSNTTVPWQGHESSGGRKWTHVGFGGNSNFHEYLKSVQRTEWRAYDDIVIRNSLPERLQSGSSAKPNPPVDPSVQ</sequence>
<evidence type="ECO:0000313" key="4">
    <source>
        <dbReference type="Proteomes" id="UP000245887"/>
    </source>
</evidence>
<feature type="chain" id="PRO_5015662048" description="Polysaccharide lyase-like protein" evidence="2">
    <location>
        <begin position="27"/>
        <end position="398"/>
    </location>
</feature>
<organism evidence="3 4">
    <name type="scientific">Tamilnaduibacter salinus</name>
    <dbReference type="NCBI Taxonomy" id="1484056"/>
    <lineage>
        <taxon>Bacteria</taxon>
        <taxon>Pseudomonadati</taxon>
        <taxon>Pseudomonadota</taxon>
        <taxon>Gammaproteobacteria</taxon>
        <taxon>Pseudomonadales</taxon>
        <taxon>Marinobacteraceae</taxon>
        <taxon>Tamilnaduibacter</taxon>
    </lineage>
</organism>
<protein>
    <recommendedName>
        <fullName evidence="5">Polysaccharide lyase-like protein</fullName>
    </recommendedName>
</protein>
<dbReference type="OrthoDB" id="6362305at2"/>
<dbReference type="AlphaFoldDB" id="A0A2U1CZV6"/>
<evidence type="ECO:0000256" key="1">
    <source>
        <dbReference type="SAM" id="MobiDB-lite"/>
    </source>
</evidence>
<proteinExistence type="predicted"/>
<gene>
    <name evidence="3" type="ORF">C8D92_102348</name>
</gene>
<evidence type="ECO:0008006" key="5">
    <source>
        <dbReference type="Google" id="ProtNLM"/>
    </source>
</evidence>
<reference evidence="3 4" key="1">
    <citation type="submission" date="2018-04" db="EMBL/GenBank/DDBJ databases">
        <title>Genomic Encyclopedia of Type Strains, Phase IV (KMG-IV): sequencing the most valuable type-strain genomes for metagenomic binning, comparative biology and taxonomic classification.</title>
        <authorList>
            <person name="Goeker M."/>
        </authorList>
    </citation>
    <scope>NUCLEOTIDE SEQUENCE [LARGE SCALE GENOMIC DNA]</scope>
    <source>
        <strain evidence="3 4">DSM 28688</strain>
    </source>
</reference>
<evidence type="ECO:0000256" key="2">
    <source>
        <dbReference type="SAM" id="SignalP"/>
    </source>
</evidence>
<feature type="region of interest" description="Disordered" evidence="1">
    <location>
        <begin position="379"/>
        <end position="398"/>
    </location>
</feature>
<dbReference type="RefSeq" id="WP_116918516.1">
    <property type="nucleotide sequence ID" value="NZ_QEKQ01000002.1"/>
</dbReference>